<keyword evidence="3" id="KW-1185">Reference proteome</keyword>
<keyword evidence="1" id="KW-0812">Transmembrane</keyword>
<feature type="transmembrane region" description="Helical" evidence="1">
    <location>
        <begin position="102"/>
        <end position="123"/>
    </location>
</feature>
<keyword evidence="1" id="KW-1133">Transmembrane helix</keyword>
<dbReference type="RefSeq" id="WP_407328639.1">
    <property type="nucleotide sequence ID" value="NZ_CP136865.1"/>
</dbReference>
<dbReference type="Proteomes" id="UP001626549">
    <property type="component" value="Chromosome"/>
</dbReference>
<evidence type="ECO:0000313" key="3">
    <source>
        <dbReference type="Proteomes" id="UP001626549"/>
    </source>
</evidence>
<sequence length="133" mass="14577">MSEFEINVLELSLGELLTSTIDNLYTAISIFLTLVTAYLVSVFVANMKLSKLQFGIATTLYSLAYLFVSLALRGNAEAAMYLARRLREAEVSVSGSDAADYAWAYLGAAILVFVYTATIWFAFTVRSKNSNGT</sequence>
<accession>A0ABZ0IGM5</accession>
<name>A0ABZ0IGM5_9GAMM</name>
<keyword evidence="1" id="KW-0472">Membrane</keyword>
<gene>
    <name evidence="2" type="ORF">R0137_03700</name>
</gene>
<protein>
    <submittedName>
        <fullName evidence="2">Uncharacterized protein</fullName>
    </submittedName>
</protein>
<evidence type="ECO:0000256" key="1">
    <source>
        <dbReference type="SAM" id="Phobius"/>
    </source>
</evidence>
<proteinExistence type="predicted"/>
<reference evidence="2 3" key="1">
    <citation type="submission" date="2023-10" db="EMBL/GenBank/DDBJ databases">
        <title>Two novel species belonging to the OM43/NOR5 clade.</title>
        <authorList>
            <person name="Park M."/>
        </authorList>
    </citation>
    <scope>NUCLEOTIDE SEQUENCE [LARGE SCALE GENOMIC DNA]</scope>
    <source>
        <strain evidence="2 3">IMCC45268</strain>
    </source>
</reference>
<feature type="transmembrane region" description="Helical" evidence="1">
    <location>
        <begin position="24"/>
        <end position="45"/>
    </location>
</feature>
<organism evidence="2 3">
    <name type="scientific">Congregibacter brevis</name>
    <dbReference type="NCBI Taxonomy" id="3081201"/>
    <lineage>
        <taxon>Bacteria</taxon>
        <taxon>Pseudomonadati</taxon>
        <taxon>Pseudomonadota</taxon>
        <taxon>Gammaproteobacteria</taxon>
        <taxon>Cellvibrionales</taxon>
        <taxon>Halieaceae</taxon>
        <taxon>Congregibacter</taxon>
    </lineage>
</organism>
<evidence type="ECO:0000313" key="2">
    <source>
        <dbReference type="EMBL" id="WOJ97684.1"/>
    </source>
</evidence>
<dbReference type="EMBL" id="CP136865">
    <property type="protein sequence ID" value="WOJ97684.1"/>
    <property type="molecule type" value="Genomic_DNA"/>
</dbReference>
<feature type="transmembrane region" description="Helical" evidence="1">
    <location>
        <begin position="52"/>
        <end position="72"/>
    </location>
</feature>